<dbReference type="InterPro" id="IPR000711">
    <property type="entry name" value="ATPase_OSCP/dsu"/>
</dbReference>
<keyword evidence="8" id="KW-1003">Cell membrane</keyword>
<proteinExistence type="inferred from homology"/>
<evidence type="ECO:0000313" key="10">
    <source>
        <dbReference type="Proteomes" id="UP000671914"/>
    </source>
</evidence>
<evidence type="ECO:0000256" key="2">
    <source>
        <dbReference type="ARBA" id="ARBA00022448"/>
    </source>
</evidence>
<keyword evidence="4 8" id="KW-0406">Ion transport</keyword>
<dbReference type="PANTHER" id="PTHR11910">
    <property type="entry name" value="ATP SYNTHASE DELTA CHAIN"/>
    <property type="match status" value="1"/>
</dbReference>
<dbReference type="PRINTS" id="PR00125">
    <property type="entry name" value="ATPASEDELTA"/>
</dbReference>
<keyword evidence="2 8" id="KW-0813">Transport</keyword>
<dbReference type="InterPro" id="IPR020781">
    <property type="entry name" value="ATPase_OSCP/d_CS"/>
</dbReference>
<accession>A0A975IQK9</accession>
<keyword evidence="7 8" id="KW-0066">ATP synthesis</keyword>
<evidence type="ECO:0000256" key="6">
    <source>
        <dbReference type="ARBA" id="ARBA00023196"/>
    </source>
</evidence>
<dbReference type="NCBIfam" id="NF009967">
    <property type="entry name" value="PRK13430.1"/>
    <property type="match status" value="1"/>
</dbReference>
<comment type="subcellular location">
    <subcellularLocation>
        <location evidence="8">Cell membrane</location>
        <topology evidence="8">Peripheral membrane protein</topology>
    </subcellularLocation>
    <subcellularLocation>
        <location evidence="1">Membrane</location>
    </subcellularLocation>
</comment>
<dbReference type="GO" id="GO:0005886">
    <property type="term" value="C:plasma membrane"/>
    <property type="evidence" value="ECO:0007669"/>
    <property type="project" value="UniProtKB-SubCell"/>
</dbReference>
<dbReference type="Pfam" id="PF00213">
    <property type="entry name" value="OSCP"/>
    <property type="match status" value="1"/>
</dbReference>
<evidence type="ECO:0000256" key="4">
    <source>
        <dbReference type="ARBA" id="ARBA00023065"/>
    </source>
</evidence>
<keyword evidence="10" id="KW-1185">Reference proteome</keyword>
<dbReference type="Proteomes" id="UP000671914">
    <property type="component" value="Chromosome"/>
</dbReference>
<evidence type="ECO:0000256" key="7">
    <source>
        <dbReference type="ARBA" id="ARBA00023310"/>
    </source>
</evidence>
<comment type="function">
    <text evidence="8">F(1)F(0) ATP synthase produces ATP from ADP in the presence of a proton or sodium gradient. F-type ATPases consist of two structural domains, F(1) containing the extramembraneous catalytic core and F(0) containing the membrane proton channel, linked together by a central stalk and a peripheral stalk. During catalysis, ATP synthesis in the catalytic domain of F(1) is coupled via a rotary mechanism of the central stalk subunits to proton translocation.</text>
</comment>
<dbReference type="EMBL" id="CP071696">
    <property type="protein sequence ID" value="QTX05151.1"/>
    <property type="molecule type" value="Genomic_DNA"/>
</dbReference>
<dbReference type="KEGG" id="aarc:G127AT_02655"/>
<comment type="function">
    <text evidence="8">This protein is part of the stalk that links CF(0) to CF(1). It either transmits conformational changes from CF(0) to CF(1) or is implicated in proton conduction.</text>
</comment>
<evidence type="ECO:0000256" key="1">
    <source>
        <dbReference type="ARBA" id="ARBA00004370"/>
    </source>
</evidence>
<keyword evidence="3 8" id="KW-0375">Hydrogen ion transport</keyword>
<reference evidence="9" key="1">
    <citation type="submission" date="2021-03" db="EMBL/GenBank/DDBJ databases">
        <title>Agromyces archimandritus sp. nov., isolated from the cockroach Archimandrita tessellata.</title>
        <authorList>
            <person name="Guzman J."/>
            <person name="Ortuzar M."/>
            <person name="Poehlein A."/>
            <person name="Daniel R."/>
            <person name="Trujillo M."/>
            <person name="Vilcinskas A."/>
        </authorList>
    </citation>
    <scope>NUCLEOTIDE SEQUENCE</scope>
    <source>
        <strain evidence="9">G127AT</strain>
    </source>
</reference>
<keyword evidence="5 8" id="KW-0472">Membrane</keyword>
<organism evidence="9 10">
    <name type="scientific">Agromyces archimandritae</name>
    <dbReference type="NCBI Taxonomy" id="2781962"/>
    <lineage>
        <taxon>Bacteria</taxon>
        <taxon>Bacillati</taxon>
        <taxon>Actinomycetota</taxon>
        <taxon>Actinomycetes</taxon>
        <taxon>Micrococcales</taxon>
        <taxon>Microbacteriaceae</taxon>
        <taxon>Agromyces</taxon>
    </lineage>
</organism>
<evidence type="ECO:0000256" key="8">
    <source>
        <dbReference type="HAMAP-Rule" id="MF_01416"/>
    </source>
</evidence>
<name>A0A975IQK9_9MICO</name>
<dbReference type="RefSeq" id="WP_210899492.1">
    <property type="nucleotide sequence ID" value="NZ_CP071696.1"/>
</dbReference>
<dbReference type="GO" id="GO:0045259">
    <property type="term" value="C:proton-transporting ATP synthase complex"/>
    <property type="evidence" value="ECO:0007669"/>
    <property type="project" value="UniProtKB-KW"/>
</dbReference>
<dbReference type="PROSITE" id="PS00389">
    <property type="entry name" value="ATPASE_DELTA"/>
    <property type="match status" value="1"/>
</dbReference>
<sequence>MGSATSQALADARDAVAKLGTVPAALAEELFSAGLVVGDSLQLRHALSDPEVASTEKRALLGAIFGSKLSPAALELLDGLAAARWSRSSDLLVGIEEAGLRSAAASTEADVSGELFGVERLVAGDAELELALGSKLSPVETKVGVVERLLTGKVSPQTVAIVRHLVQQPRGRRIGELLRHAAAVTADARGFQIATVTSAAPLGEAQTTRLEQSLTAQYGRPLRINAIVDPALVGGLRVQIGDDVIDGTIASRLSALRQKLAG</sequence>
<evidence type="ECO:0000256" key="3">
    <source>
        <dbReference type="ARBA" id="ARBA00022781"/>
    </source>
</evidence>
<gene>
    <name evidence="8" type="primary">atpH</name>
    <name evidence="9" type="ORF">G127AT_02655</name>
</gene>
<evidence type="ECO:0000313" key="9">
    <source>
        <dbReference type="EMBL" id="QTX05151.1"/>
    </source>
</evidence>
<dbReference type="HAMAP" id="MF_01416">
    <property type="entry name" value="ATP_synth_delta_bact"/>
    <property type="match status" value="1"/>
</dbReference>
<dbReference type="GO" id="GO:0046933">
    <property type="term" value="F:proton-transporting ATP synthase activity, rotational mechanism"/>
    <property type="evidence" value="ECO:0007669"/>
    <property type="project" value="UniProtKB-UniRule"/>
</dbReference>
<comment type="similarity">
    <text evidence="8">Belongs to the ATPase delta chain family.</text>
</comment>
<dbReference type="AlphaFoldDB" id="A0A975IQK9"/>
<protein>
    <recommendedName>
        <fullName evidence="8">ATP synthase subunit delta</fullName>
    </recommendedName>
    <alternativeName>
        <fullName evidence="8">ATP synthase F(1) sector subunit delta</fullName>
    </alternativeName>
    <alternativeName>
        <fullName evidence="8">F-type ATPase subunit delta</fullName>
        <shortName evidence="8">F-ATPase subunit delta</shortName>
    </alternativeName>
</protein>
<evidence type="ECO:0000256" key="5">
    <source>
        <dbReference type="ARBA" id="ARBA00023136"/>
    </source>
</evidence>
<keyword evidence="6 8" id="KW-0139">CF(1)</keyword>
<dbReference type="NCBIfam" id="TIGR01145">
    <property type="entry name" value="ATP_synt_delta"/>
    <property type="match status" value="1"/>
</dbReference>